<dbReference type="PANTHER" id="PTHR35116:SF13">
    <property type="entry name" value="HELICASE PROTEIN MOM1"/>
    <property type="match status" value="1"/>
</dbReference>
<comment type="caution">
    <text evidence="3">The sequence shown here is derived from an EMBL/GenBank/DDBJ whole genome shotgun (WGS) entry which is preliminary data.</text>
</comment>
<proteinExistence type="predicted"/>
<feature type="region of interest" description="Disordered" evidence="2">
    <location>
        <begin position="406"/>
        <end position="439"/>
    </location>
</feature>
<reference evidence="3 4" key="1">
    <citation type="journal article" date="2018" name="PLoS Genet.">
        <title>Population sequencing reveals clonal diversity and ancestral inbreeding in the grapevine cultivar Chardonnay.</title>
        <authorList>
            <person name="Roach M.J."/>
            <person name="Johnson D.L."/>
            <person name="Bohlmann J."/>
            <person name="van Vuuren H.J."/>
            <person name="Jones S.J."/>
            <person name="Pretorius I.S."/>
            <person name="Schmidt S.A."/>
            <person name="Borneman A.R."/>
        </authorList>
    </citation>
    <scope>NUCLEOTIDE SEQUENCE [LARGE SCALE GENOMIC DNA]</scope>
    <source>
        <strain evidence="4">cv. Chardonnay</strain>
        <tissue evidence="3">Leaf</tissue>
    </source>
</reference>
<sequence length="732" mass="78161">MASEKASVTGFEQHNRSGSSSNGPENIVSAHPLSSEDHIPDGAISSFPDRGIQLEVPDTCPDEVEVGDSNRENDEADTIASNRTNSVGGGDLHDEVSISTIGDSLSQELPLVNSLPVQPLTSTEGAELPLNQIVPDDFLLGQALQAECFQPSSSSGMPDEVTTTGGEQDTLQQVEVTLLHPINDVLSEHTNCEGSRTPHNVSSASGIDHQPCTEGHSSFQNAQVPTEPVGIPVELSSNQAISQPIPQLAVECQLSSERHTSFHDVQAPARLVENPVELSNQAISQPSMNLEIEHQPSGEGHASFQNVQVAPLLGENPVELSNQAALQTGAHLATEQSSSELGSSIQNSQTPTQLVEDSVENTCREGGSSFQNAQTPTQLVESSVELLNQAVSQSVTHLAVHQPIDTLAGGSDTRTRPIIPGLSNRPIQTAPPVPLRMPLPLHSDPLQNELERIRKEIDQTIKIHEDTKQQLKSDCEKEIEEVVAQIRGKYDAKLQDVEATFVLKKMELDINQKKVTMNKILADAFRSKCMDVKASGAPGVQQDAPRPSFTQQIYQLSLQQGSQRPSIASSSSFLGTPAAVPQTTAPPPVQVVHHSSALFSSVPTRPLHISPITPPTGNHQVGSDIRAPAPHLQPFRPAIPMSSTSLPSLMRGMPSQPAPSGSLALNNPPISALELLMDVDNRIGPNPWNVLAPPSDTSSNLELLDTSEPRALDGTRAHAGLTSDVVCLSDDD</sequence>
<feature type="region of interest" description="Disordered" evidence="2">
    <location>
        <begin position="565"/>
        <end position="588"/>
    </location>
</feature>
<accession>A0A438IKX1</accession>
<gene>
    <name evidence="3" type="primary">MOM1_3</name>
    <name evidence="3" type="ORF">CK203_025914</name>
</gene>
<dbReference type="Proteomes" id="UP000288805">
    <property type="component" value="Unassembled WGS sequence"/>
</dbReference>
<evidence type="ECO:0000313" key="3">
    <source>
        <dbReference type="EMBL" id="RVW97285.1"/>
    </source>
</evidence>
<dbReference type="InterPro" id="IPR039322">
    <property type="entry name" value="MOM1"/>
</dbReference>
<name>A0A438IKX1_VITVI</name>
<evidence type="ECO:0000256" key="1">
    <source>
        <dbReference type="SAM" id="Coils"/>
    </source>
</evidence>
<keyword evidence="1" id="KW-0175">Coiled coil</keyword>
<feature type="region of interest" description="Disordered" evidence="2">
    <location>
        <begin position="1"/>
        <end position="91"/>
    </location>
</feature>
<keyword evidence="3" id="KW-0067">ATP-binding</keyword>
<organism evidence="3 4">
    <name type="scientific">Vitis vinifera</name>
    <name type="common">Grape</name>
    <dbReference type="NCBI Taxonomy" id="29760"/>
    <lineage>
        <taxon>Eukaryota</taxon>
        <taxon>Viridiplantae</taxon>
        <taxon>Streptophyta</taxon>
        <taxon>Embryophyta</taxon>
        <taxon>Tracheophyta</taxon>
        <taxon>Spermatophyta</taxon>
        <taxon>Magnoliopsida</taxon>
        <taxon>eudicotyledons</taxon>
        <taxon>Gunneridae</taxon>
        <taxon>Pentapetalae</taxon>
        <taxon>rosids</taxon>
        <taxon>Vitales</taxon>
        <taxon>Vitaceae</taxon>
        <taxon>Viteae</taxon>
        <taxon>Vitis</taxon>
    </lineage>
</organism>
<dbReference type="AlphaFoldDB" id="A0A438IKX1"/>
<feature type="region of interest" description="Disordered" evidence="2">
    <location>
        <begin position="614"/>
        <end position="665"/>
    </location>
</feature>
<feature type="compositionally biased region" description="Polar residues" evidence="2">
    <location>
        <begin position="334"/>
        <end position="352"/>
    </location>
</feature>
<feature type="region of interest" description="Disordered" evidence="2">
    <location>
        <begin position="329"/>
        <end position="352"/>
    </location>
</feature>
<keyword evidence="3" id="KW-0547">Nucleotide-binding</keyword>
<keyword evidence="3" id="KW-0378">Hydrolase</keyword>
<dbReference type="GO" id="GO:0031507">
    <property type="term" value="P:heterochromatin formation"/>
    <property type="evidence" value="ECO:0007669"/>
    <property type="project" value="InterPro"/>
</dbReference>
<dbReference type="Gene3D" id="6.10.250.1310">
    <property type="match status" value="1"/>
</dbReference>
<dbReference type="GO" id="GO:0004386">
    <property type="term" value="F:helicase activity"/>
    <property type="evidence" value="ECO:0007669"/>
    <property type="project" value="UniProtKB-KW"/>
</dbReference>
<feature type="compositionally biased region" description="Polar residues" evidence="2">
    <location>
        <begin position="565"/>
        <end position="574"/>
    </location>
</feature>
<protein>
    <submittedName>
        <fullName evidence="3">Helicase protein MOM1</fullName>
    </submittedName>
</protein>
<dbReference type="EMBL" id="QGNW01000102">
    <property type="protein sequence ID" value="RVW97285.1"/>
    <property type="molecule type" value="Genomic_DNA"/>
</dbReference>
<evidence type="ECO:0000256" key="2">
    <source>
        <dbReference type="SAM" id="MobiDB-lite"/>
    </source>
</evidence>
<evidence type="ECO:0000313" key="4">
    <source>
        <dbReference type="Proteomes" id="UP000288805"/>
    </source>
</evidence>
<dbReference type="PANTHER" id="PTHR35116">
    <property type="entry name" value="HELICASE PROTEIN MOM1"/>
    <property type="match status" value="1"/>
</dbReference>
<keyword evidence="3" id="KW-0347">Helicase</keyword>
<feature type="compositionally biased region" description="Polar residues" evidence="2">
    <location>
        <begin position="10"/>
        <end position="24"/>
    </location>
</feature>
<feature type="coiled-coil region" evidence="1">
    <location>
        <begin position="450"/>
        <end position="481"/>
    </location>
</feature>